<protein>
    <submittedName>
        <fullName evidence="1">Uncharacterized protein</fullName>
    </submittedName>
</protein>
<reference evidence="1 2" key="1">
    <citation type="journal article" date="2012" name="ISME J.">
        <title>Genomic insights to SAR86, an abundant and uncultivated marine bacterial lineage.</title>
        <authorList>
            <person name="Dupont C.L."/>
            <person name="Rusch D.B."/>
            <person name="Yooseph S."/>
            <person name="Lombardo M.J."/>
            <person name="Richter R.A."/>
            <person name="Valas R."/>
            <person name="Novotny M."/>
            <person name="Yee-Greenbaum J."/>
            <person name="Selengut J.D."/>
            <person name="Haft D.H."/>
            <person name="Halpern A.L."/>
            <person name="Lasken R.S."/>
            <person name="Nealson K."/>
            <person name="Friedman R."/>
            <person name="Venter J.C."/>
        </authorList>
    </citation>
    <scope>NUCLEOTIDE SEQUENCE [LARGE SCALE GENOMIC DNA]</scope>
</reference>
<sequence>MIVEESIEQCVVSGTMQGRAKVNLKVEGEVVAKMTCEFNN</sequence>
<dbReference type="Proteomes" id="UP000010305">
    <property type="component" value="Unassembled WGS sequence"/>
</dbReference>
<organism evidence="1 2">
    <name type="scientific">SAR86 cluster bacterium SAR86A</name>
    <dbReference type="NCBI Taxonomy" id="1123866"/>
    <lineage>
        <taxon>Bacteria</taxon>
        <taxon>Pseudomonadati</taxon>
        <taxon>Pseudomonadota</taxon>
        <taxon>Gammaproteobacteria</taxon>
        <taxon>SAR86 cluster</taxon>
    </lineage>
</organism>
<dbReference type="AlphaFoldDB" id="J5KGN2"/>
<proteinExistence type="predicted"/>
<accession>J5KGN2</accession>
<name>J5KGN2_9GAMM</name>
<dbReference type="EMBL" id="JH611156">
    <property type="protein sequence ID" value="EJP72261.1"/>
    <property type="molecule type" value="Genomic_DNA"/>
</dbReference>
<evidence type="ECO:0000313" key="1">
    <source>
        <dbReference type="EMBL" id="EJP72261.1"/>
    </source>
</evidence>
<evidence type="ECO:0000313" key="2">
    <source>
        <dbReference type="Proteomes" id="UP000010305"/>
    </source>
</evidence>
<dbReference type="HOGENOM" id="CLU_3296324_0_0_6"/>
<gene>
    <name evidence="1" type="ORF">NT01SARS_0759</name>
</gene>